<protein>
    <submittedName>
        <fullName evidence="2">DUF1311 domain-containing protein</fullName>
    </submittedName>
</protein>
<dbReference type="Pfam" id="PF07007">
    <property type="entry name" value="LprI"/>
    <property type="match status" value="1"/>
</dbReference>
<dbReference type="InterPro" id="IPR009739">
    <property type="entry name" value="LprI-like_N"/>
</dbReference>
<reference evidence="3" key="1">
    <citation type="journal article" date="2019" name="Int. J. Syst. Evol. Microbiol.">
        <title>The Global Catalogue of Microorganisms (GCM) 10K type strain sequencing project: providing services to taxonomists for standard genome sequencing and annotation.</title>
        <authorList>
            <consortium name="The Broad Institute Genomics Platform"/>
            <consortium name="The Broad Institute Genome Sequencing Center for Infectious Disease"/>
            <person name="Wu L."/>
            <person name="Ma J."/>
        </authorList>
    </citation>
    <scope>NUCLEOTIDE SEQUENCE [LARGE SCALE GENOMIC DNA]</scope>
    <source>
        <strain evidence="3">JCM 17633</strain>
    </source>
</reference>
<dbReference type="RefSeq" id="WP_344713237.1">
    <property type="nucleotide sequence ID" value="NZ_BAABCB010000014.1"/>
</dbReference>
<comment type="caution">
    <text evidence="2">The sequence shown here is derived from an EMBL/GenBank/DDBJ whole genome shotgun (WGS) entry which is preliminary data.</text>
</comment>
<dbReference type="Proteomes" id="UP001501682">
    <property type="component" value="Unassembled WGS sequence"/>
</dbReference>
<accession>A0ABP8CR63</accession>
<feature type="domain" description="Lysozyme inhibitor LprI-like N-terminal" evidence="1">
    <location>
        <begin position="226"/>
        <end position="316"/>
    </location>
</feature>
<proteinExistence type="predicted"/>
<sequence>MRKRDYIEEITSIKDRSKFPGRFELMARLHAIDSIIYNLTDDNSIKNKETLKYIPIATVACFESFLRSIVAELIDKGEPYNQNVIKFNQSANIKFDFNIVTAIQKKKISVGDFVSHILNCNNIKDFCSNLSILTQTDFLEELKKFKPRQLEKPTIDIAEKFKKNHSRILESIDYVFRLRHIFCHEFATNVELEYLMIKGTYEHCKIFLFQVNDYVWNLLEPDAPLTQTEITICAGKNYEKAESELIKVIEEIKNLNLTEENIFLDNKDFELVINKWKEYRELKAESFAKHAKGGTIHSTLKLNSLKATTEKMTAELIEEYGLEKASR</sequence>
<gene>
    <name evidence="2" type="ORF">GCM10022292_11520</name>
</gene>
<keyword evidence="3" id="KW-1185">Reference proteome</keyword>
<evidence type="ECO:0000313" key="2">
    <source>
        <dbReference type="EMBL" id="GAA4242222.1"/>
    </source>
</evidence>
<dbReference type="Gene3D" id="1.20.1270.180">
    <property type="match status" value="1"/>
</dbReference>
<name>A0ABP8CR63_9FLAO</name>
<organism evidence="2 3">
    <name type="scientific">Winogradskyella damuponensis</name>
    <dbReference type="NCBI Taxonomy" id="943939"/>
    <lineage>
        <taxon>Bacteria</taxon>
        <taxon>Pseudomonadati</taxon>
        <taxon>Bacteroidota</taxon>
        <taxon>Flavobacteriia</taxon>
        <taxon>Flavobacteriales</taxon>
        <taxon>Flavobacteriaceae</taxon>
        <taxon>Winogradskyella</taxon>
    </lineage>
</organism>
<evidence type="ECO:0000259" key="1">
    <source>
        <dbReference type="Pfam" id="PF07007"/>
    </source>
</evidence>
<evidence type="ECO:0000313" key="3">
    <source>
        <dbReference type="Proteomes" id="UP001501682"/>
    </source>
</evidence>
<dbReference type="EMBL" id="BAABCB010000014">
    <property type="protein sequence ID" value="GAA4242222.1"/>
    <property type="molecule type" value="Genomic_DNA"/>
</dbReference>